<feature type="compositionally biased region" description="Basic and acidic residues" evidence="1">
    <location>
        <begin position="67"/>
        <end position="89"/>
    </location>
</feature>
<dbReference type="AlphaFoldDB" id="A0A067PG39"/>
<evidence type="ECO:0000256" key="1">
    <source>
        <dbReference type="SAM" id="MobiDB-lite"/>
    </source>
</evidence>
<proteinExistence type="predicted"/>
<dbReference type="EMBL" id="KL197786">
    <property type="protein sequence ID" value="KDQ49416.1"/>
    <property type="molecule type" value="Genomic_DNA"/>
</dbReference>
<sequence length="476" mass="51325">MSRRIGFPTPDWVHTLQQLDQYWLGESAPGPSINPVALGAEPIPEAEGSHSSNPDHSPSPAWIPADLKGKSKTVDNGTHELSPDTRMDVNDAPSKPMASKKRPAPTQDAPKVLKKAKSKDQPAAVPLHSSQVKGYPAEATKSLAMMYVQPCNWCLNSKAICAQYKPNGSCFFCSLKHAACDHCANTGLELMPDPHYDPSAPSIKIVHTAPPSPLIIISSNSILEAGGAPGVVYGPSSHTFEGNTPGTSKKGSKTTKPDPVPSKTRPRRKTTVQPKPKEQITSNMEDDDALAPPKPTQAPRKTTALSTSRDDQSELESEDESDDPPPKEVTKLVAKPKSKIAPPSGGRTTNKVTMTSRVKAYSDPKVTACTSVGVLTMPTRFPIDQSSEESARPSRRREKVSQAMEDAIQCAVDMALQHQHHMVIVLLKDDVRNLRGAISGLKKSVKSIQDDVSKLRTSSATTTQILELDAKLDELV</sequence>
<dbReference type="InParanoid" id="A0A067PG39"/>
<accession>A0A067PG39</accession>
<dbReference type="HOGENOM" id="CLU_031305_0_0_1"/>
<gene>
    <name evidence="2" type="ORF">JAAARDRAFT_200898</name>
</gene>
<protein>
    <submittedName>
        <fullName evidence="2">Uncharacterized protein</fullName>
    </submittedName>
</protein>
<keyword evidence="3" id="KW-1185">Reference proteome</keyword>
<reference evidence="3" key="1">
    <citation type="journal article" date="2014" name="Proc. Natl. Acad. Sci. U.S.A.">
        <title>Extensive sampling of basidiomycete genomes demonstrates inadequacy of the white-rot/brown-rot paradigm for wood decay fungi.</title>
        <authorList>
            <person name="Riley R."/>
            <person name="Salamov A.A."/>
            <person name="Brown D.W."/>
            <person name="Nagy L.G."/>
            <person name="Floudas D."/>
            <person name="Held B.W."/>
            <person name="Levasseur A."/>
            <person name="Lombard V."/>
            <person name="Morin E."/>
            <person name="Otillar R."/>
            <person name="Lindquist E.A."/>
            <person name="Sun H."/>
            <person name="LaButti K.M."/>
            <person name="Schmutz J."/>
            <person name="Jabbour D."/>
            <person name="Luo H."/>
            <person name="Baker S.E."/>
            <person name="Pisabarro A.G."/>
            <person name="Walton J.D."/>
            <person name="Blanchette R.A."/>
            <person name="Henrissat B."/>
            <person name="Martin F."/>
            <person name="Cullen D."/>
            <person name="Hibbett D.S."/>
            <person name="Grigoriev I.V."/>
        </authorList>
    </citation>
    <scope>NUCLEOTIDE SEQUENCE [LARGE SCALE GENOMIC DNA]</scope>
    <source>
        <strain evidence="3">MUCL 33604</strain>
    </source>
</reference>
<evidence type="ECO:0000313" key="3">
    <source>
        <dbReference type="Proteomes" id="UP000027265"/>
    </source>
</evidence>
<dbReference type="Proteomes" id="UP000027265">
    <property type="component" value="Unassembled WGS sequence"/>
</dbReference>
<feature type="compositionally biased region" description="Polar residues" evidence="1">
    <location>
        <begin position="346"/>
        <end position="355"/>
    </location>
</feature>
<organism evidence="2 3">
    <name type="scientific">Jaapia argillacea MUCL 33604</name>
    <dbReference type="NCBI Taxonomy" id="933084"/>
    <lineage>
        <taxon>Eukaryota</taxon>
        <taxon>Fungi</taxon>
        <taxon>Dikarya</taxon>
        <taxon>Basidiomycota</taxon>
        <taxon>Agaricomycotina</taxon>
        <taxon>Agaricomycetes</taxon>
        <taxon>Agaricomycetidae</taxon>
        <taxon>Jaapiales</taxon>
        <taxon>Jaapiaceae</taxon>
        <taxon>Jaapia</taxon>
    </lineage>
</organism>
<feature type="compositionally biased region" description="Low complexity" evidence="1">
    <location>
        <begin position="49"/>
        <end position="60"/>
    </location>
</feature>
<feature type="region of interest" description="Disordered" evidence="1">
    <location>
        <begin position="25"/>
        <end position="111"/>
    </location>
</feature>
<feature type="region of interest" description="Disordered" evidence="1">
    <location>
        <begin position="234"/>
        <end position="355"/>
    </location>
</feature>
<evidence type="ECO:0000313" key="2">
    <source>
        <dbReference type="EMBL" id="KDQ49416.1"/>
    </source>
</evidence>
<name>A0A067PG39_9AGAM</name>
<feature type="compositionally biased region" description="Acidic residues" evidence="1">
    <location>
        <begin position="313"/>
        <end position="323"/>
    </location>
</feature>